<proteinExistence type="predicted"/>
<dbReference type="SMART" id="SM00463">
    <property type="entry name" value="SMR"/>
    <property type="match status" value="1"/>
</dbReference>
<dbReference type="GO" id="GO:0004520">
    <property type="term" value="F:DNA endonuclease activity"/>
    <property type="evidence" value="ECO:0007669"/>
    <property type="project" value="TreeGrafter"/>
</dbReference>
<evidence type="ECO:0000313" key="3">
    <source>
        <dbReference type="Proteomes" id="UP000494216"/>
    </source>
</evidence>
<comment type="caution">
    <text evidence="2">The sequence shown here is derived from an EMBL/GenBank/DDBJ whole genome shotgun (WGS) entry which is preliminary data.</text>
</comment>
<dbReference type="PANTHER" id="PTHR35562">
    <property type="entry name" value="DNA ENDONUCLEASE SMRA-RELATED"/>
    <property type="match status" value="1"/>
</dbReference>
<dbReference type="PROSITE" id="PS50828">
    <property type="entry name" value="SMR"/>
    <property type="match status" value="1"/>
</dbReference>
<feature type="domain" description="Smr" evidence="1">
    <location>
        <begin position="95"/>
        <end position="176"/>
    </location>
</feature>
<accession>A0A8S0XEJ9</accession>
<evidence type="ECO:0000313" key="2">
    <source>
        <dbReference type="EMBL" id="CAA9889792.1"/>
    </source>
</evidence>
<dbReference type="AlphaFoldDB" id="A0A8S0XEJ9"/>
<dbReference type="Gene3D" id="3.30.1370.110">
    <property type="match status" value="1"/>
</dbReference>
<sequence>MVKKILSSKESELFRLTIGKVEPVKKDKILLKKGEKPKPFPKPQAINRQDYLLSMTETDVEKLNLEDTMSFIAAGLQKNVLKKLRQGYFELDAEIDLHGLNSNEAKRQLLNFLHGCVEDGFRCVLVVHGKGYRSPDNHPVLKNNLNLWLRQHKDVQAFCSAPPKQGGTGAVFVLLYLSDKYDNQGDAEY</sequence>
<dbReference type="RefSeq" id="WP_174624770.1">
    <property type="nucleotide sequence ID" value="NZ_CADCXN010000035.1"/>
</dbReference>
<dbReference type="Proteomes" id="UP000494216">
    <property type="component" value="Unassembled WGS sequence"/>
</dbReference>
<gene>
    <name evidence="2" type="ORF">METHB2_130057</name>
</gene>
<name>A0A8S0XEJ9_9GAMM</name>
<dbReference type="PANTHER" id="PTHR35562:SF2">
    <property type="entry name" value="DNA ENDONUCLEASE SMRA-RELATED"/>
    <property type="match status" value="1"/>
</dbReference>
<organism evidence="2 3">
    <name type="scientific">Candidatus Methylobacter favarea</name>
    <dbReference type="NCBI Taxonomy" id="2707345"/>
    <lineage>
        <taxon>Bacteria</taxon>
        <taxon>Pseudomonadati</taxon>
        <taxon>Pseudomonadota</taxon>
        <taxon>Gammaproteobacteria</taxon>
        <taxon>Methylococcales</taxon>
        <taxon>Methylococcaceae</taxon>
        <taxon>Methylobacter</taxon>
    </lineage>
</organism>
<dbReference type="Pfam" id="PF01713">
    <property type="entry name" value="Smr"/>
    <property type="match status" value="1"/>
</dbReference>
<evidence type="ECO:0000259" key="1">
    <source>
        <dbReference type="PROSITE" id="PS50828"/>
    </source>
</evidence>
<keyword evidence="3" id="KW-1185">Reference proteome</keyword>
<protein>
    <submittedName>
        <fullName evidence="2">Smr protein/MutS2</fullName>
    </submittedName>
</protein>
<dbReference type="InterPro" id="IPR002625">
    <property type="entry name" value="Smr_dom"/>
</dbReference>
<dbReference type="InterPro" id="IPR036063">
    <property type="entry name" value="Smr_dom_sf"/>
</dbReference>
<dbReference type="EMBL" id="CADCXN010000035">
    <property type="protein sequence ID" value="CAA9889792.1"/>
    <property type="molecule type" value="Genomic_DNA"/>
</dbReference>
<reference evidence="2 3" key="1">
    <citation type="submission" date="2020-02" db="EMBL/GenBank/DDBJ databases">
        <authorList>
            <person name="Hogendoorn C."/>
        </authorList>
    </citation>
    <scope>NUCLEOTIDE SEQUENCE [LARGE SCALE GENOMIC DNA]</scope>
    <source>
        <strain evidence="2">METHB21</strain>
    </source>
</reference>
<dbReference type="SUPFAM" id="SSF160443">
    <property type="entry name" value="SMR domain-like"/>
    <property type="match status" value="1"/>
</dbReference>